<accession>I3YCS3</accession>
<dbReference type="eggNOG" id="ENOG5033CZH">
    <property type="taxonomic scope" value="Bacteria"/>
</dbReference>
<protein>
    <submittedName>
        <fullName evidence="1">Uncharacterized protein</fullName>
    </submittedName>
</protein>
<proteinExistence type="predicted"/>
<dbReference type="EMBL" id="CP003154">
    <property type="protein sequence ID" value="AFL74791.1"/>
    <property type="molecule type" value="Genomic_DNA"/>
</dbReference>
<organism evidence="1 2">
    <name type="scientific">Thiocystis violascens (strain ATCC 17096 / DSM 198 / 6111)</name>
    <name type="common">Chromatium violascens</name>
    <dbReference type="NCBI Taxonomy" id="765911"/>
    <lineage>
        <taxon>Bacteria</taxon>
        <taxon>Pseudomonadati</taxon>
        <taxon>Pseudomonadota</taxon>
        <taxon>Gammaproteobacteria</taxon>
        <taxon>Chromatiales</taxon>
        <taxon>Chromatiaceae</taxon>
        <taxon>Thiocystis</taxon>
    </lineage>
</organism>
<keyword evidence="2" id="KW-1185">Reference proteome</keyword>
<dbReference type="STRING" id="765911.Thivi_2881"/>
<dbReference type="KEGG" id="tvi:Thivi_2881"/>
<dbReference type="AlphaFoldDB" id="I3YCS3"/>
<dbReference type="HOGENOM" id="CLU_2861543_0_0_6"/>
<evidence type="ECO:0000313" key="1">
    <source>
        <dbReference type="EMBL" id="AFL74791.1"/>
    </source>
</evidence>
<dbReference type="OrthoDB" id="598431at2"/>
<evidence type="ECO:0000313" key="2">
    <source>
        <dbReference type="Proteomes" id="UP000006062"/>
    </source>
</evidence>
<name>I3YCS3_THIV6</name>
<dbReference type="RefSeq" id="WP_014779223.1">
    <property type="nucleotide sequence ID" value="NC_018012.1"/>
</dbReference>
<gene>
    <name evidence="1" type="ordered locus">Thivi_2881</name>
</gene>
<reference evidence="1 2" key="1">
    <citation type="submission" date="2012-06" db="EMBL/GenBank/DDBJ databases">
        <title>Complete sequence of Thiocystis violascens DSM 198.</title>
        <authorList>
            <consortium name="US DOE Joint Genome Institute"/>
            <person name="Lucas S."/>
            <person name="Han J."/>
            <person name="Lapidus A."/>
            <person name="Cheng J.-F."/>
            <person name="Goodwin L."/>
            <person name="Pitluck S."/>
            <person name="Peters L."/>
            <person name="Ovchinnikova G."/>
            <person name="Teshima H."/>
            <person name="Detter J.C."/>
            <person name="Han C."/>
            <person name="Tapia R."/>
            <person name="Land M."/>
            <person name="Hauser L."/>
            <person name="Kyrpides N."/>
            <person name="Ivanova N."/>
            <person name="Pagani I."/>
            <person name="Vogl K."/>
            <person name="Liu Z."/>
            <person name="Frigaard N.-U."/>
            <person name="Bryant D."/>
            <person name="Woyke T."/>
        </authorList>
    </citation>
    <scope>NUCLEOTIDE SEQUENCE [LARGE SCALE GENOMIC DNA]</scope>
    <source>
        <strain evidence="2">ATCC 17096 / DSM 198 / 6111</strain>
    </source>
</reference>
<dbReference type="Proteomes" id="UP000006062">
    <property type="component" value="Chromosome"/>
</dbReference>
<sequence length="67" mass="7423">MSEPSEHIRLMWESLKQVAAETLDHKRRLGQYAVVWQDGKPAIVGGEMDAHRTSLPAATRPAPSSRA</sequence>